<gene>
    <name evidence="1" type="ORF">KUCAC02_018180</name>
</gene>
<comment type="caution">
    <text evidence="1">The sequence shown here is derived from an EMBL/GenBank/DDBJ whole genome shotgun (WGS) entry which is preliminary data.</text>
</comment>
<evidence type="ECO:0000313" key="1">
    <source>
        <dbReference type="EMBL" id="KAI4809280.1"/>
    </source>
</evidence>
<feature type="non-terminal residue" evidence="1">
    <location>
        <position position="1"/>
    </location>
</feature>
<organism evidence="1 2">
    <name type="scientific">Chaenocephalus aceratus</name>
    <name type="common">Blackfin icefish</name>
    <name type="synonym">Chaenichthys aceratus</name>
    <dbReference type="NCBI Taxonomy" id="36190"/>
    <lineage>
        <taxon>Eukaryota</taxon>
        <taxon>Metazoa</taxon>
        <taxon>Chordata</taxon>
        <taxon>Craniata</taxon>
        <taxon>Vertebrata</taxon>
        <taxon>Euteleostomi</taxon>
        <taxon>Actinopterygii</taxon>
        <taxon>Neopterygii</taxon>
        <taxon>Teleostei</taxon>
        <taxon>Neoteleostei</taxon>
        <taxon>Acanthomorphata</taxon>
        <taxon>Eupercaria</taxon>
        <taxon>Perciformes</taxon>
        <taxon>Notothenioidei</taxon>
        <taxon>Channichthyidae</taxon>
        <taxon>Chaenocephalus</taxon>
    </lineage>
</organism>
<reference evidence="1" key="1">
    <citation type="submission" date="2022-05" db="EMBL/GenBank/DDBJ databases">
        <title>Chromosome-level genome of Chaenocephalus aceratus.</title>
        <authorList>
            <person name="Park H."/>
        </authorList>
    </citation>
    <scope>NUCLEOTIDE SEQUENCE</scope>
    <source>
        <strain evidence="1">KU_202001</strain>
    </source>
</reference>
<proteinExistence type="predicted"/>
<dbReference type="Proteomes" id="UP001057452">
    <property type="component" value="Chromosome 17"/>
</dbReference>
<accession>A0ACB9W7N4</accession>
<name>A0ACB9W7N4_CHAAC</name>
<protein>
    <submittedName>
        <fullName evidence="1">Uncharacterized protein</fullName>
    </submittedName>
</protein>
<keyword evidence="2" id="KW-1185">Reference proteome</keyword>
<sequence length="331" mass="37217">VNIWMSGSSDDSFNLRSGSMLSLFRYLASTGPVMKILTHRGQFNKAVLLSGRKVCEDVIVQGRKWISDPVRSCVRDRGGKTWWRKLKKKAIAQSAELKIQTTQIRTELRSVVEQVNKIIEVTEGRVSELEAEVSNHSDSITCMTSDVTDMKKELATLRDRCEDLEARSRRCNIRIIGVKEGREHGKHPSQFVADMLKVSLSLDKPPTLDRAHRTLRSRATQDGLPPRAFIVKFHYLSEKESLLKKAIEMKSVTTPDGDQIRLLPDFTQAVSKQRAAFTEVRGLLRSCEGVSYGLKYPAILMITTSGGHEASFSDPKLAKEFVLNKVVRKAS</sequence>
<evidence type="ECO:0000313" key="2">
    <source>
        <dbReference type="Proteomes" id="UP001057452"/>
    </source>
</evidence>
<dbReference type="EMBL" id="CM043801">
    <property type="protein sequence ID" value="KAI4809280.1"/>
    <property type="molecule type" value="Genomic_DNA"/>
</dbReference>